<reference evidence="2 3" key="1">
    <citation type="journal article" date="2019" name="Fungal Biol. Biotechnol.">
        <title>Draft genome sequence of fastidious pathogen Ceratobasidium theobromae, which causes vascular-streak dieback in Theobroma cacao.</title>
        <authorList>
            <person name="Ali S.S."/>
            <person name="Asman A."/>
            <person name="Shao J."/>
            <person name="Firmansyah A.P."/>
            <person name="Susilo A.W."/>
            <person name="Rosmana A."/>
            <person name="McMahon P."/>
            <person name="Junaid M."/>
            <person name="Guest D."/>
            <person name="Kheng T.Y."/>
            <person name="Meinhardt L.W."/>
            <person name="Bailey B.A."/>
        </authorList>
    </citation>
    <scope>NUCLEOTIDE SEQUENCE [LARGE SCALE GENOMIC DNA]</scope>
    <source>
        <strain evidence="2 3">CT2</strain>
    </source>
</reference>
<sequence length="596" mass="66580">MLSGFREVKKVLKLAVNRSVGTRTPVVETCTPVVGTSTPVGSRRLKVNTYHAYRDIGIIEIKSQLPIDQEESNPSHNGKVSNKAQHSCTPVNRLPSEILADILLCDARSYGPTPYSVIHRAVLLSGVCSYWRRVITSTSSFWSRIPLDHSQRTEDIVSLCLKHSQGGPINISAESFSYSSLRGRSALIHHYQQIRSLSLYTEFLSHVYLVMRCVLISGVPSRLEELSVSLLTYERPLPPTYLLPNFLHEDLWARLRALVKGLRILNLDSIGLNWLQFSFDKLQRLRLSKGSMFSHDAPPLDQLAHIVANSPNLRILEIEELRLQGARKNSQPISMGSLETLRIGFLGHDALRDLLRSISPGSYSIQIRIALHSFVASADYRSKESIERGVAQIVPLFRQFPNITTLGFDLDFDKLKWIPLWLPRTLQVLPNLQSIYLDGLAGQPLTYKILSILTRPPNEEPVGSTNRSFPGFRTIRVSDAIIKAPEAFKTMITSHPIERVELIGCWIMPSEHNDDEDSSDTVDEDTDQASNQGVDESGDPDSGSDSDSDNDEVLNLDVAGSGSSCSKRSVPDLFPVCGSPLHHWLSKNVPNFYHES</sequence>
<protein>
    <submittedName>
        <fullName evidence="2">Uncharacterized protein</fullName>
    </submittedName>
</protein>
<name>A0A5N5QFC6_9AGAM</name>
<gene>
    <name evidence="2" type="ORF">CTheo_6556</name>
</gene>
<dbReference type="InterPro" id="IPR032675">
    <property type="entry name" value="LRR_dom_sf"/>
</dbReference>
<feature type="region of interest" description="Disordered" evidence="1">
    <location>
        <begin position="512"/>
        <end position="569"/>
    </location>
</feature>
<dbReference type="OrthoDB" id="2269034at2759"/>
<feature type="compositionally biased region" description="Acidic residues" evidence="1">
    <location>
        <begin position="536"/>
        <end position="554"/>
    </location>
</feature>
<dbReference type="Proteomes" id="UP000383932">
    <property type="component" value="Unassembled WGS sequence"/>
</dbReference>
<organism evidence="2 3">
    <name type="scientific">Ceratobasidium theobromae</name>
    <dbReference type="NCBI Taxonomy" id="1582974"/>
    <lineage>
        <taxon>Eukaryota</taxon>
        <taxon>Fungi</taxon>
        <taxon>Dikarya</taxon>
        <taxon>Basidiomycota</taxon>
        <taxon>Agaricomycotina</taxon>
        <taxon>Agaricomycetes</taxon>
        <taxon>Cantharellales</taxon>
        <taxon>Ceratobasidiaceae</taxon>
        <taxon>Ceratobasidium</taxon>
    </lineage>
</organism>
<dbReference type="Gene3D" id="1.20.1280.50">
    <property type="match status" value="1"/>
</dbReference>
<dbReference type="SUPFAM" id="SSF52047">
    <property type="entry name" value="RNI-like"/>
    <property type="match status" value="1"/>
</dbReference>
<accession>A0A5N5QFC6</accession>
<proteinExistence type="predicted"/>
<dbReference type="AlphaFoldDB" id="A0A5N5QFC6"/>
<evidence type="ECO:0000313" key="3">
    <source>
        <dbReference type="Proteomes" id="UP000383932"/>
    </source>
</evidence>
<feature type="compositionally biased region" description="Acidic residues" evidence="1">
    <location>
        <begin position="513"/>
        <end position="527"/>
    </location>
</feature>
<dbReference type="EMBL" id="SSOP01000207">
    <property type="protein sequence ID" value="KAB5590007.1"/>
    <property type="molecule type" value="Genomic_DNA"/>
</dbReference>
<evidence type="ECO:0000313" key="2">
    <source>
        <dbReference type="EMBL" id="KAB5590007.1"/>
    </source>
</evidence>
<keyword evidence="3" id="KW-1185">Reference proteome</keyword>
<evidence type="ECO:0000256" key="1">
    <source>
        <dbReference type="SAM" id="MobiDB-lite"/>
    </source>
</evidence>
<dbReference type="Gene3D" id="3.80.10.10">
    <property type="entry name" value="Ribonuclease Inhibitor"/>
    <property type="match status" value="1"/>
</dbReference>
<comment type="caution">
    <text evidence="2">The sequence shown here is derived from an EMBL/GenBank/DDBJ whole genome shotgun (WGS) entry which is preliminary data.</text>
</comment>